<gene>
    <name evidence="2" type="ORF">OLEA9_A098112</name>
</gene>
<keyword evidence="3" id="KW-1185">Reference proteome</keyword>
<proteinExistence type="predicted"/>
<feature type="region of interest" description="Disordered" evidence="1">
    <location>
        <begin position="1"/>
        <end position="35"/>
    </location>
</feature>
<dbReference type="EMBL" id="CACTIH010007830">
    <property type="protein sequence ID" value="CAA3018386.1"/>
    <property type="molecule type" value="Genomic_DNA"/>
</dbReference>
<evidence type="ECO:0000313" key="3">
    <source>
        <dbReference type="Proteomes" id="UP000594638"/>
    </source>
</evidence>
<accession>A0A8S0UQ20</accession>
<feature type="non-terminal residue" evidence="2">
    <location>
        <position position="1"/>
    </location>
</feature>
<organism evidence="2 3">
    <name type="scientific">Olea europaea subsp. europaea</name>
    <dbReference type="NCBI Taxonomy" id="158383"/>
    <lineage>
        <taxon>Eukaryota</taxon>
        <taxon>Viridiplantae</taxon>
        <taxon>Streptophyta</taxon>
        <taxon>Embryophyta</taxon>
        <taxon>Tracheophyta</taxon>
        <taxon>Spermatophyta</taxon>
        <taxon>Magnoliopsida</taxon>
        <taxon>eudicotyledons</taxon>
        <taxon>Gunneridae</taxon>
        <taxon>Pentapetalae</taxon>
        <taxon>asterids</taxon>
        <taxon>lamiids</taxon>
        <taxon>Lamiales</taxon>
        <taxon>Oleaceae</taxon>
        <taxon>Oleeae</taxon>
        <taxon>Olea</taxon>
    </lineage>
</organism>
<feature type="compositionally biased region" description="Acidic residues" evidence="1">
    <location>
        <begin position="11"/>
        <end position="20"/>
    </location>
</feature>
<dbReference type="Proteomes" id="UP000594638">
    <property type="component" value="Unassembled WGS sequence"/>
</dbReference>
<sequence>GSSGRKLVTEVEGEAEEENNNAETNLGQSGSQVASGIQQVEYEVEHIENE</sequence>
<feature type="non-terminal residue" evidence="2">
    <location>
        <position position="50"/>
    </location>
</feature>
<evidence type="ECO:0000313" key="2">
    <source>
        <dbReference type="EMBL" id="CAA3018386.1"/>
    </source>
</evidence>
<protein>
    <submittedName>
        <fullName evidence="2">Uncharacterized protein</fullName>
    </submittedName>
</protein>
<comment type="caution">
    <text evidence="2">The sequence shown here is derived from an EMBL/GenBank/DDBJ whole genome shotgun (WGS) entry which is preliminary data.</text>
</comment>
<reference evidence="2 3" key="1">
    <citation type="submission" date="2019-12" db="EMBL/GenBank/DDBJ databases">
        <authorList>
            <person name="Alioto T."/>
            <person name="Alioto T."/>
            <person name="Gomez Garrido J."/>
        </authorList>
    </citation>
    <scope>NUCLEOTIDE SEQUENCE [LARGE SCALE GENOMIC DNA]</scope>
</reference>
<evidence type="ECO:0000256" key="1">
    <source>
        <dbReference type="SAM" id="MobiDB-lite"/>
    </source>
</evidence>
<dbReference type="Gramene" id="OE9A098112T1">
    <property type="protein sequence ID" value="OE9A098112C1"/>
    <property type="gene ID" value="OE9A098112"/>
</dbReference>
<name>A0A8S0UQ20_OLEEU</name>
<dbReference type="AlphaFoldDB" id="A0A8S0UQ20"/>